<dbReference type="Pfam" id="PF00072">
    <property type="entry name" value="Response_reg"/>
    <property type="match status" value="1"/>
</dbReference>
<dbReference type="InterPro" id="IPR011006">
    <property type="entry name" value="CheY-like_superfamily"/>
</dbReference>
<evidence type="ECO:0000259" key="2">
    <source>
        <dbReference type="PROSITE" id="PS50110"/>
    </source>
</evidence>
<dbReference type="PANTHER" id="PTHR33121">
    <property type="entry name" value="CYCLIC DI-GMP PHOSPHODIESTERASE PDEF"/>
    <property type="match status" value="1"/>
</dbReference>
<dbReference type="Pfam" id="PF00563">
    <property type="entry name" value="EAL"/>
    <property type="match status" value="1"/>
</dbReference>
<dbReference type="InterPro" id="IPR001789">
    <property type="entry name" value="Sig_transdc_resp-reg_receiver"/>
</dbReference>
<dbReference type="Gene3D" id="3.30.70.270">
    <property type="match status" value="1"/>
</dbReference>
<evidence type="ECO:0000313" key="4">
    <source>
        <dbReference type="EMBL" id="TVU82192.1"/>
    </source>
</evidence>
<dbReference type="Proteomes" id="UP000317938">
    <property type="component" value="Unassembled WGS sequence"/>
</dbReference>
<evidence type="ECO:0000313" key="5">
    <source>
        <dbReference type="Proteomes" id="UP000317938"/>
    </source>
</evidence>
<dbReference type="SMART" id="SM00052">
    <property type="entry name" value="EAL"/>
    <property type="match status" value="1"/>
</dbReference>
<dbReference type="InterPro" id="IPR050706">
    <property type="entry name" value="Cyclic-di-GMP_PDE-like"/>
</dbReference>
<name>A0ABY3FC99_9GAMM</name>
<dbReference type="InterPro" id="IPR029787">
    <property type="entry name" value="Nucleotide_cyclase"/>
</dbReference>
<dbReference type="SMART" id="SM00448">
    <property type="entry name" value="REC"/>
    <property type="match status" value="1"/>
</dbReference>
<dbReference type="PROSITE" id="PS50110">
    <property type="entry name" value="RESPONSE_REGULATORY"/>
    <property type="match status" value="1"/>
</dbReference>
<dbReference type="SUPFAM" id="SSF52172">
    <property type="entry name" value="CheY-like"/>
    <property type="match status" value="1"/>
</dbReference>
<dbReference type="CDD" id="cd01948">
    <property type="entry name" value="EAL"/>
    <property type="match status" value="1"/>
</dbReference>
<dbReference type="SUPFAM" id="SSF55073">
    <property type="entry name" value="Nucleotide cyclase"/>
    <property type="match status" value="1"/>
</dbReference>
<proteinExistence type="predicted"/>
<evidence type="ECO:0000256" key="1">
    <source>
        <dbReference type="PROSITE-ProRule" id="PRU00169"/>
    </source>
</evidence>
<feature type="domain" description="EAL" evidence="3">
    <location>
        <begin position="406"/>
        <end position="662"/>
    </location>
</feature>
<protein>
    <submittedName>
        <fullName evidence="4">EAL domain-containing protein</fullName>
    </submittedName>
</protein>
<organism evidence="4 5">
    <name type="scientific">Pseudoalteromonas neustonica</name>
    <dbReference type="NCBI Taxonomy" id="1840331"/>
    <lineage>
        <taxon>Bacteria</taxon>
        <taxon>Pseudomonadati</taxon>
        <taxon>Pseudomonadota</taxon>
        <taxon>Gammaproteobacteria</taxon>
        <taxon>Alteromonadales</taxon>
        <taxon>Pseudoalteromonadaceae</taxon>
        <taxon>Pseudoalteromonas</taxon>
    </lineage>
</organism>
<dbReference type="InterPro" id="IPR035919">
    <property type="entry name" value="EAL_sf"/>
</dbReference>
<dbReference type="PROSITE" id="PS50883">
    <property type="entry name" value="EAL"/>
    <property type="match status" value="1"/>
</dbReference>
<dbReference type="EMBL" id="VNFF01000013">
    <property type="protein sequence ID" value="TVU82192.1"/>
    <property type="molecule type" value="Genomic_DNA"/>
</dbReference>
<dbReference type="CDD" id="cd17569">
    <property type="entry name" value="REC_HupR-like"/>
    <property type="match status" value="1"/>
</dbReference>
<sequence>MINTILLVDDELNVLRSLKRLFVRSGFDVETASSAADALEYLSTNRVAVIVTDFRMPVMDGAEFLLEVKQKWPTTVNLVLSGYADFKSVVELLNQGVAFRFLEKPWSDDDLLTNIHQALVEFSKYHFQKTRDQILLGSVSPLIEVTDKGVIGRYNGYAKKVIHNIEQLQGRNVSELSATLKTDVIDAFFAEESPTLFLNYFDVSATGEEKEIIIERYLSDKFAHLLKLSFGGACPKNELRFKKSSLMAEHEFCELVTSFELNSRPCTVVYLGVLQFSLLNNLLNHHEIYSLIHDIVNAIEGALTDEIKLCHFNMDRFVLLIPRIMNDTQLLIYMEKIIKKFNELLCLTRATTDLNLYGVYGFVPEDGISGKELINQMRLNMGHQIVKQHRTITRFDPDLVADYKKEFELSRMLLTAISEEQLTLRFQPKIDLSSQKVAGAEVLVRWYEPKKYGWVSPAQFIPIAECDGQIIELGRWVIEKSCEALSRWMKEGIESCPLAINVSGRQLKEDKGFVDFVLECVKKHHLLSSQLHFELTETYLVEDIAGCQQQLSELRSHGFEILIDDFGVGYSSLAYLSKLAVDALKLDKVLITDLDSSIGMQSLVRNIIRMAHELKLKVIAEGVETPFQCSKLKTLGCDYVQGFYFSVPLEEDDFCAFIQSTNKIITI</sequence>
<dbReference type="SUPFAM" id="SSF141868">
    <property type="entry name" value="EAL domain-like"/>
    <property type="match status" value="1"/>
</dbReference>
<gene>
    <name evidence="4" type="ORF">FQP85_14240</name>
</gene>
<keyword evidence="5" id="KW-1185">Reference proteome</keyword>
<keyword evidence="1" id="KW-0597">Phosphoprotein</keyword>
<dbReference type="RefSeq" id="WP_145239823.1">
    <property type="nucleotide sequence ID" value="NZ_VNFF01000013.1"/>
</dbReference>
<dbReference type="InterPro" id="IPR043128">
    <property type="entry name" value="Rev_trsase/Diguanyl_cyclase"/>
</dbReference>
<reference evidence="4 5" key="1">
    <citation type="submission" date="2019-07" db="EMBL/GenBank/DDBJ databases">
        <title>Diversity of Bacteria from Kongsfjorden, Arctic.</title>
        <authorList>
            <person name="Yu Y."/>
        </authorList>
    </citation>
    <scope>NUCLEOTIDE SEQUENCE [LARGE SCALE GENOMIC DNA]</scope>
    <source>
        <strain evidence="4 5">SM1927</strain>
    </source>
</reference>
<comment type="caution">
    <text evidence="4">The sequence shown here is derived from an EMBL/GenBank/DDBJ whole genome shotgun (WGS) entry which is preliminary data.</text>
</comment>
<accession>A0ABY3FC99</accession>
<feature type="domain" description="Response regulatory" evidence="2">
    <location>
        <begin position="4"/>
        <end position="119"/>
    </location>
</feature>
<dbReference type="InterPro" id="IPR001633">
    <property type="entry name" value="EAL_dom"/>
</dbReference>
<feature type="modified residue" description="4-aspartylphosphate" evidence="1">
    <location>
        <position position="53"/>
    </location>
</feature>
<dbReference type="Gene3D" id="3.20.20.450">
    <property type="entry name" value="EAL domain"/>
    <property type="match status" value="1"/>
</dbReference>
<dbReference type="PANTHER" id="PTHR33121:SF79">
    <property type="entry name" value="CYCLIC DI-GMP PHOSPHODIESTERASE PDED-RELATED"/>
    <property type="match status" value="1"/>
</dbReference>
<dbReference type="Gene3D" id="3.40.50.2300">
    <property type="match status" value="1"/>
</dbReference>
<evidence type="ECO:0000259" key="3">
    <source>
        <dbReference type="PROSITE" id="PS50883"/>
    </source>
</evidence>